<dbReference type="Gene3D" id="3.90.180.10">
    <property type="entry name" value="Medium-chain alcohol dehydrogenases, catalytic domain"/>
    <property type="match status" value="2"/>
</dbReference>
<dbReference type="EMBL" id="FNIZ01000025">
    <property type="protein sequence ID" value="SDP63698.1"/>
    <property type="molecule type" value="Genomic_DNA"/>
</dbReference>
<dbReference type="InterPro" id="IPR050129">
    <property type="entry name" value="Zn_alcohol_dh"/>
</dbReference>
<gene>
    <name evidence="3" type="ORF">SAMN05421677_12532</name>
</gene>
<evidence type="ECO:0000256" key="1">
    <source>
        <dbReference type="ARBA" id="ARBA00023002"/>
    </source>
</evidence>
<dbReference type="SUPFAM" id="SSF50129">
    <property type="entry name" value="GroES-like"/>
    <property type="match status" value="1"/>
</dbReference>
<dbReference type="GO" id="GO:0016491">
    <property type="term" value="F:oxidoreductase activity"/>
    <property type="evidence" value="ECO:0007669"/>
    <property type="project" value="UniProtKB-KW"/>
</dbReference>
<protein>
    <submittedName>
        <fullName evidence="3">Alcohol dehydrogenase</fullName>
    </submittedName>
</protein>
<sequence length="312" mass="35279">MKQKSLILSGYKNLIWETCSMSPLKKDEVLIKTIAGAISIGAELPQYNESDVTDPHPAYPRETGYESYGEVLEVGSNVTQAKVGDRVLSFYGHKDSAIVKSNKIVVVPKELDYRYALLNTLSCDAAKGVLKLNPERVSRVLVTGGGTMGTLAVHFLKKYMNVKHVDMLEPNKQRHVIPKHIGVENVFSTKEEVSEHSYDYALECSSRFAAFETLLRSMKLEGKVCILSDGNKDLFHLTEDFYAKELTIVGSSDGWNYNKHADWFFKEYQTSSFLTDIFEHEVAQENLIHCFAELHTNQISPMKVLVHYDRTV</sequence>
<evidence type="ECO:0000313" key="4">
    <source>
        <dbReference type="Proteomes" id="UP000198860"/>
    </source>
</evidence>
<dbReference type="PANTHER" id="PTHR43401:SF2">
    <property type="entry name" value="L-THREONINE 3-DEHYDROGENASE"/>
    <property type="match status" value="1"/>
</dbReference>
<organism evidence="3 4">
    <name type="scientific">Halobacillus aidingensis</name>
    <dbReference type="NCBI Taxonomy" id="240303"/>
    <lineage>
        <taxon>Bacteria</taxon>
        <taxon>Bacillati</taxon>
        <taxon>Bacillota</taxon>
        <taxon>Bacilli</taxon>
        <taxon>Bacillales</taxon>
        <taxon>Bacillaceae</taxon>
        <taxon>Halobacillus</taxon>
    </lineage>
</organism>
<dbReference type="STRING" id="240303.SAMN05421677_12532"/>
<dbReference type="InterPro" id="IPR011032">
    <property type="entry name" value="GroES-like_sf"/>
</dbReference>
<dbReference type="SUPFAM" id="SSF51735">
    <property type="entry name" value="NAD(P)-binding Rossmann-fold domains"/>
    <property type="match status" value="1"/>
</dbReference>
<keyword evidence="4" id="KW-1185">Reference proteome</keyword>
<evidence type="ECO:0000259" key="2">
    <source>
        <dbReference type="Pfam" id="PF08240"/>
    </source>
</evidence>
<feature type="domain" description="Alcohol dehydrogenase-like N-terminal" evidence="2">
    <location>
        <begin position="26"/>
        <end position="88"/>
    </location>
</feature>
<proteinExistence type="predicted"/>
<accession>A0A1H0UCH2</accession>
<dbReference type="RefSeq" id="WP_089654487.1">
    <property type="nucleotide sequence ID" value="NZ_FNIZ01000025.1"/>
</dbReference>
<dbReference type="AlphaFoldDB" id="A0A1H0UCH2"/>
<dbReference type="CDD" id="cd08255">
    <property type="entry name" value="2-desacetyl-2-hydroxyethyl_bacteriochlorophyllide_like"/>
    <property type="match status" value="1"/>
</dbReference>
<dbReference type="Proteomes" id="UP000198860">
    <property type="component" value="Unassembled WGS sequence"/>
</dbReference>
<dbReference type="InterPro" id="IPR013154">
    <property type="entry name" value="ADH-like_N"/>
</dbReference>
<reference evidence="4" key="1">
    <citation type="submission" date="2016-10" db="EMBL/GenBank/DDBJ databases">
        <authorList>
            <person name="Varghese N."/>
            <person name="Submissions S."/>
        </authorList>
    </citation>
    <scope>NUCLEOTIDE SEQUENCE [LARGE SCALE GENOMIC DNA]</scope>
    <source>
        <strain evidence="4">CGMCC 1.3703</strain>
    </source>
</reference>
<dbReference type="InterPro" id="IPR036291">
    <property type="entry name" value="NAD(P)-bd_dom_sf"/>
</dbReference>
<keyword evidence="1" id="KW-0560">Oxidoreductase</keyword>
<evidence type="ECO:0000313" key="3">
    <source>
        <dbReference type="EMBL" id="SDP63698.1"/>
    </source>
</evidence>
<dbReference type="Gene3D" id="3.40.50.720">
    <property type="entry name" value="NAD(P)-binding Rossmann-like Domain"/>
    <property type="match status" value="1"/>
</dbReference>
<name>A0A1H0UCH2_HALAD</name>
<dbReference type="PANTHER" id="PTHR43401">
    <property type="entry name" value="L-THREONINE 3-DEHYDROGENASE"/>
    <property type="match status" value="1"/>
</dbReference>
<dbReference type="Pfam" id="PF08240">
    <property type="entry name" value="ADH_N"/>
    <property type="match status" value="1"/>
</dbReference>
<dbReference type="OrthoDB" id="9792162at2"/>